<dbReference type="InterPro" id="IPR011990">
    <property type="entry name" value="TPR-like_helical_dom_sf"/>
</dbReference>
<dbReference type="GO" id="GO:0006355">
    <property type="term" value="P:regulation of DNA-templated transcription"/>
    <property type="evidence" value="ECO:0007669"/>
    <property type="project" value="InterPro"/>
</dbReference>
<evidence type="ECO:0000313" key="5">
    <source>
        <dbReference type="EMBL" id="TWG11511.1"/>
    </source>
</evidence>
<protein>
    <submittedName>
        <fullName evidence="5">Regulatory LuxR family protein</fullName>
    </submittedName>
</protein>
<keyword evidence="1" id="KW-0547">Nucleotide-binding</keyword>
<dbReference type="InterPro" id="IPR016032">
    <property type="entry name" value="Sig_transdc_resp-reg_C-effctor"/>
</dbReference>
<sequence>MGVGPTGLVGREGELAELAAFLDMAGMNGAALLLTGDPGVGKTALLDATAELAVAKGMRVVRGSGDEYETDISFAGLHQLVGSLPDELGRLPRSAREALEVALGLGAGPAPSQIAVLNAALSLFDGAAKERPLLLVVDDLHALDQASRAAVGFVARRLGGRRIALLGAGRTESDESFRSTGLPELEIAPLGDSDALRLLSRRFAHLPRRVLSTLAHEAQGNPLALLEFAGSAASTGASGGQYGQGVGWASGQGRDVRALYSARVGRLPYRTREVLLLAALEGSGDIGVLEAAIGPDGLDGLAPAERDHLVMVAENGRTVRFRHPLVRSAVVDGSTGEQRRSAHRRLADALGDQPERRGDHLARATTAPDEAVAAVVESAARSSLRRGDADGAIARLRRAAELSPDRTVRRRRLSQAAYVAAWVAGHLEVSHEIMREAEGDPAARSLSAAATAGFLVLVTEGDADTAHALLMEAIEQTPMSPGPPSGELETALFTLTLASQYSGRPEHWQPLSKVLAQLPAAAPAAAGSLGRVHHDLGSVTDGMLRRLDEEIARLKDQSNADVVIRTALTASYLDRLPGCREAVSRVIRDGGAVGLSMPALMFVALDDLYTGRWQPSADAADELIALSEETGYHLFAQVGHYIAAMAAAQRGDLDACRRHCEDIWGWSGPRGLRRLENCAHQAAARAALGAADFETAFRHATAICAPGVLPPFNPEAVWSAPDLVEAAVRTGRRAEARRHADALRDAGVGHLSSRLALSSATVRAMTSAAEDMVRCFEEALALPGVEQWPFEVGRARLAYGEALRRQGLNREARVQLAAALGRFEELGARSWEARAAAELRATGMTRTGRGKAGEALTPQELEVARLAATGLSNPQIASRLFLSPRTVSSHLYRLFPKLGITSRAELRDALEALPAEPSAIRP</sequence>
<dbReference type="PANTHER" id="PTHR16305">
    <property type="entry name" value="TESTICULAR SOLUBLE ADENYLYL CYCLASE"/>
    <property type="match status" value="1"/>
</dbReference>
<dbReference type="SUPFAM" id="SSF46894">
    <property type="entry name" value="C-terminal effector domain of the bipartite response regulators"/>
    <property type="match status" value="1"/>
</dbReference>
<dbReference type="PANTHER" id="PTHR16305:SF35">
    <property type="entry name" value="TRANSCRIPTIONAL ACTIVATOR DOMAIN"/>
    <property type="match status" value="1"/>
</dbReference>
<dbReference type="PROSITE" id="PS00622">
    <property type="entry name" value="HTH_LUXR_1"/>
    <property type="match status" value="1"/>
</dbReference>
<reference evidence="5 6" key="1">
    <citation type="submission" date="2019-06" db="EMBL/GenBank/DDBJ databases">
        <title>Sequencing the genomes of 1000 actinobacteria strains.</title>
        <authorList>
            <person name="Klenk H.-P."/>
        </authorList>
    </citation>
    <scope>NUCLEOTIDE SEQUENCE [LARGE SCALE GENOMIC DNA]</scope>
    <source>
        <strain evidence="5 6">DSM 43866</strain>
    </source>
</reference>
<dbReference type="Gene3D" id="1.10.10.10">
    <property type="entry name" value="Winged helix-like DNA-binding domain superfamily/Winged helix DNA-binding domain"/>
    <property type="match status" value="1"/>
</dbReference>
<keyword evidence="6" id="KW-1185">Reference proteome</keyword>
<dbReference type="InterPro" id="IPR036388">
    <property type="entry name" value="WH-like_DNA-bd_sf"/>
</dbReference>
<feature type="region of interest" description="Disordered" evidence="3">
    <location>
        <begin position="332"/>
        <end position="357"/>
    </location>
</feature>
<evidence type="ECO:0000259" key="4">
    <source>
        <dbReference type="PROSITE" id="PS50043"/>
    </source>
</evidence>
<evidence type="ECO:0000313" key="6">
    <source>
        <dbReference type="Proteomes" id="UP000320239"/>
    </source>
</evidence>
<dbReference type="SMART" id="SM00421">
    <property type="entry name" value="HTH_LUXR"/>
    <property type="match status" value="1"/>
</dbReference>
<evidence type="ECO:0000256" key="2">
    <source>
        <dbReference type="ARBA" id="ARBA00022840"/>
    </source>
</evidence>
<gene>
    <name evidence="5" type="ORF">FHX34_106241</name>
</gene>
<name>A0A561VIR6_ACTTI</name>
<dbReference type="PROSITE" id="PS50043">
    <property type="entry name" value="HTH_LUXR_2"/>
    <property type="match status" value="1"/>
</dbReference>
<keyword evidence="2" id="KW-0067">ATP-binding</keyword>
<dbReference type="GO" id="GO:0004016">
    <property type="term" value="F:adenylate cyclase activity"/>
    <property type="evidence" value="ECO:0007669"/>
    <property type="project" value="TreeGrafter"/>
</dbReference>
<dbReference type="InterPro" id="IPR041664">
    <property type="entry name" value="AAA_16"/>
</dbReference>
<dbReference type="GO" id="GO:0005737">
    <property type="term" value="C:cytoplasm"/>
    <property type="evidence" value="ECO:0007669"/>
    <property type="project" value="TreeGrafter"/>
</dbReference>
<dbReference type="PRINTS" id="PR00038">
    <property type="entry name" value="HTHLUXR"/>
</dbReference>
<dbReference type="EMBL" id="VIWY01000006">
    <property type="protein sequence ID" value="TWG11511.1"/>
    <property type="molecule type" value="Genomic_DNA"/>
</dbReference>
<dbReference type="RefSeq" id="WP_203723768.1">
    <property type="nucleotide sequence ID" value="NZ_BOMX01000134.1"/>
</dbReference>
<feature type="domain" description="HTH luxR-type" evidence="4">
    <location>
        <begin position="849"/>
        <end position="914"/>
    </location>
</feature>
<dbReference type="AlphaFoldDB" id="A0A561VIR6"/>
<dbReference type="SMART" id="SM00382">
    <property type="entry name" value="AAA"/>
    <property type="match status" value="1"/>
</dbReference>
<dbReference type="GO" id="GO:0005524">
    <property type="term" value="F:ATP binding"/>
    <property type="evidence" value="ECO:0007669"/>
    <property type="project" value="UniProtKB-KW"/>
</dbReference>
<dbReference type="InterPro" id="IPR003593">
    <property type="entry name" value="AAA+_ATPase"/>
</dbReference>
<dbReference type="Gene3D" id="1.25.40.10">
    <property type="entry name" value="Tetratricopeptide repeat domain"/>
    <property type="match status" value="1"/>
</dbReference>
<evidence type="ECO:0000256" key="3">
    <source>
        <dbReference type="SAM" id="MobiDB-lite"/>
    </source>
</evidence>
<dbReference type="Proteomes" id="UP000320239">
    <property type="component" value="Unassembled WGS sequence"/>
</dbReference>
<proteinExistence type="predicted"/>
<comment type="caution">
    <text evidence="5">The sequence shown here is derived from an EMBL/GenBank/DDBJ whole genome shotgun (WGS) entry which is preliminary data.</text>
</comment>
<dbReference type="GO" id="GO:0003677">
    <property type="term" value="F:DNA binding"/>
    <property type="evidence" value="ECO:0007669"/>
    <property type="project" value="InterPro"/>
</dbReference>
<dbReference type="CDD" id="cd06170">
    <property type="entry name" value="LuxR_C_like"/>
    <property type="match status" value="1"/>
</dbReference>
<organism evidence="5 6">
    <name type="scientific">Actinoplanes teichomyceticus</name>
    <dbReference type="NCBI Taxonomy" id="1867"/>
    <lineage>
        <taxon>Bacteria</taxon>
        <taxon>Bacillati</taxon>
        <taxon>Actinomycetota</taxon>
        <taxon>Actinomycetes</taxon>
        <taxon>Micromonosporales</taxon>
        <taxon>Micromonosporaceae</taxon>
        <taxon>Actinoplanes</taxon>
    </lineage>
</organism>
<evidence type="ECO:0000256" key="1">
    <source>
        <dbReference type="ARBA" id="ARBA00022741"/>
    </source>
</evidence>
<dbReference type="InterPro" id="IPR027417">
    <property type="entry name" value="P-loop_NTPase"/>
</dbReference>
<dbReference type="Gene3D" id="3.40.50.300">
    <property type="entry name" value="P-loop containing nucleotide triphosphate hydrolases"/>
    <property type="match status" value="1"/>
</dbReference>
<dbReference type="Pfam" id="PF13191">
    <property type="entry name" value="AAA_16"/>
    <property type="match status" value="1"/>
</dbReference>
<dbReference type="Pfam" id="PF00196">
    <property type="entry name" value="GerE"/>
    <property type="match status" value="1"/>
</dbReference>
<accession>A0A561VIR6</accession>
<dbReference type="CDD" id="cd00009">
    <property type="entry name" value="AAA"/>
    <property type="match status" value="1"/>
</dbReference>
<dbReference type="InterPro" id="IPR000792">
    <property type="entry name" value="Tscrpt_reg_LuxR_C"/>
</dbReference>
<dbReference type="SUPFAM" id="SSF52540">
    <property type="entry name" value="P-loop containing nucleoside triphosphate hydrolases"/>
    <property type="match status" value="1"/>
</dbReference>